<keyword evidence="1" id="KW-0378">Hydrolase</keyword>
<keyword evidence="2" id="KW-1185">Reference proteome</keyword>
<proteinExistence type="predicted"/>
<dbReference type="InterPro" id="IPR013785">
    <property type="entry name" value="Aldolase_TIM"/>
</dbReference>
<dbReference type="CDD" id="cd14791">
    <property type="entry name" value="GH36"/>
    <property type="match status" value="1"/>
</dbReference>
<protein>
    <submittedName>
        <fullName evidence="1">Glycoside hydrolase family 36 protein</fullName>
        <ecNumber evidence="1">3.2.1.-</ecNumber>
    </submittedName>
</protein>
<gene>
    <name evidence="1" type="ORF">ACFQ2K_06750</name>
</gene>
<dbReference type="Pfam" id="PF02065">
    <property type="entry name" value="Melibiase"/>
    <property type="match status" value="1"/>
</dbReference>
<dbReference type="PANTHER" id="PTHR43053">
    <property type="entry name" value="GLYCOSIDASE FAMILY 31"/>
    <property type="match status" value="1"/>
</dbReference>
<dbReference type="InterPro" id="IPR017853">
    <property type="entry name" value="GH"/>
</dbReference>
<organism evidence="1 2">
    <name type="scientific">Streptomyces sanglieri</name>
    <dbReference type="NCBI Taxonomy" id="193460"/>
    <lineage>
        <taxon>Bacteria</taxon>
        <taxon>Bacillati</taxon>
        <taxon>Actinomycetota</taxon>
        <taxon>Actinomycetes</taxon>
        <taxon>Kitasatosporales</taxon>
        <taxon>Streptomycetaceae</taxon>
        <taxon>Streptomyces</taxon>
    </lineage>
</organism>
<comment type="caution">
    <text evidence="1">The sequence shown here is derived from an EMBL/GenBank/DDBJ whole genome shotgun (WGS) entry which is preliminary data.</text>
</comment>
<evidence type="ECO:0000313" key="2">
    <source>
        <dbReference type="Proteomes" id="UP001596915"/>
    </source>
</evidence>
<dbReference type="Proteomes" id="UP001596915">
    <property type="component" value="Unassembled WGS sequence"/>
</dbReference>
<accession>A0ABW2WMG8</accession>
<dbReference type="EMBL" id="JBHTGL010000008">
    <property type="protein sequence ID" value="MFD0622569.1"/>
    <property type="molecule type" value="Genomic_DNA"/>
</dbReference>
<dbReference type="GO" id="GO:0016798">
    <property type="term" value="F:hydrolase activity, acting on glycosyl bonds"/>
    <property type="evidence" value="ECO:0007669"/>
    <property type="project" value="UniProtKB-KW"/>
</dbReference>
<keyword evidence="1" id="KW-0326">Glycosidase</keyword>
<reference evidence="2" key="1">
    <citation type="journal article" date="2019" name="Int. J. Syst. Evol. Microbiol.">
        <title>The Global Catalogue of Microorganisms (GCM) 10K type strain sequencing project: providing services to taxonomists for standard genome sequencing and annotation.</title>
        <authorList>
            <consortium name="The Broad Institute Genomics Platform"/>
            <consortium name="The Broad Institute Genome Sequencing Center for Infectious Disease"/>
            <person name="Wu L."/>
            <person name="Ma J."/>
        </authorList>
    </citation>
    <scope>NUCLEOTIDE SEQUENCE [LARGE SCALE GENOMIC DNA]</scope>
    <source>
        <strain evidence="2">JCM 12607</strain>
    </source>
</reference>
<dbReference type="SUPFAM" id="SSF51445">
    <property type="entry name" value="(Trans)glycosidases"/>
    <property type="match status" value="1"/>
</dbReference>
<dbReference type="Gene3D" id="3.20.20.70">
    <property type="entry name" value="Aldolase class I"/>
    <property type="match status" value="1"/>
</dbReference>
<evidence type="ECO:0000313" key="1">
    <source>
        <dbReference type="EMBL" id="MFD0622569.1"/>
    </source>
</evidence>
<dbReference type="InterPro" id="IPR002252">
    <property type="entry name" value="Glyco_hydro_36"/>
</dbReference>
<sequence>MDTTSLGSIDSAAFDPGQWEDGAYTLDVGETRISLRTPADSATLTLSHDDAAGTEALVTATADGNVTLRLDVPLGDAAGFWHPDAGWERTLPADWSAWRSLSLVRSAPVGCLYDTAGRSLLALATDRTVQETRIRFGVSEERKRFGVWLRLSLAAGQTCRVRICAPGTTMAAALRRLRQWLAALPDGEPLPVPEFARTPVYSTWYAFTQDVTAAEVEEEAALAAALGCGQLFLDDGWQLHGNGRGYAGCGDWQPDPVKFPDFRAHISTVRRTGLHCTAWIAPLLLGEHSSAYQAWAPYAPHHVPHLDCHILDPRHSEVRAHIADTCRTLVDTYRLDGLKIDFLDEAMAYAAVPTPDHPAPGYIPDVGEAMAALLTDIRDTLRALRGDQFVIELRQPCTGPAMTALGNALRATDCPADPVANRIRTLDIALLAPGGAVHSDMLMWDPQATPESLARHFHGALHSVPQISVRLTRLSPNHRETLAFWLATWSRMAPVLTSGHYEPGRPDELFPQVTAIHGNQRVITNYTDKVVPLPTEAWHSHSLINASTASRMVLDVSGPPRQVCAQIYDARGRLQQATALSLTPGIHTVEVPPSGMCVLDLASALPAQEEEHIHSAASPAQ</sequence>
<dbReference type="EC" id="3.2.1.-" evidence="1"/>
<dbReference type="InterPro" id="IPR050985">
    <property type="entry name" value="Alpha-glycosidase_related"/>
</dbReference>
<name>A0ABW2WMG8_9ACTN</name>